<evidence type="ECO:0000256" key="2">
    <source>
        <dbReference type="ARBA" id="ARBA00005528"/>
    </source>
</evidence>
<comment type="catalytic activity">
    <reaction evidence="9 10">
        <text>uridine(1498) in 16S rRNA + S-adenosyl-L-methionine = N(3)-methyluridine(1498) in 16S rRNA + S-adenosyl-L-homocysteine + H(+)</text>
        <dbReference type="Rhea" id="RHEA:42920"/>
        <dbReference type="Rhea" id="RHEA-COMP:10283"/>
        <dbReference type="Rhea" id="RHEA-COMP:10284"/>
        <dbReference type="ChEBI" id="CHEBI:15378"/>
        <dbReference type="ChEBI" id="CHEBI:57856"/>
        <dbReference type="ChEBI" id="CHEBI:59789"/>
        <dbReference type="ChEBI" id="CHEBI:65315"/>
        <dbReference type="ChEBI" id="CHEBI:74502"/>
        <dbReference type="EC" id="2.1.1.193"/>
    </reaction>
</comment>
<evidence type="ECO:0000313" key="13">
    <source>
        <dbReference type="Proteomes" id="UP000196027"/>
    </source>
</evidence>
<organism evidence="12 13">
    <name type="scientific">Oleiphilus messinensis</name>
    <dbReference type="NCBI Taxonomy" id="141451"/>
    <lineage>
        <taxon>Bacteria</taxon>
        <taxon>Pseudomonadati</taxon>
        <taxon>Pseudomonadota</taxon>
        <taxon>Gammaproteobacteria</taxon>
        <taxon>Oceanospirillales</taxon>
        <taxon>Oleiphilaceae</taxon>
        <taxon>Oleiphilus</taxon>
    </lineage>
</organism>
<protein>
    <recommendedName>
        <fullName evidence="10">Ribosomal RNA small subunit methyltransferase E</fullName>
        <ecNumber evidence="10">2.1.1.193</ecNumber>
    </recommendedName>
</protein>
<comment type="function">
    <text evidence="8 10">Specifically methylates the N3 position of the uracil ring of uridine 1498 (m3U1498) in 16S rRNA. Acts on the fully assembled 30S ribosomal subunit.</text>
</comment>
<keyword evidence="4 10" id="KW-0698">rRNA processing</keyword>
<dbReference type="RefSeq" id="WP_087460222.1">
    <property type="nucleotide sequence ID" value="NZ_CP021425.1"/>
</dbReference>
<dbReference type="Proteomes" id="UP000196027">
    <property type="component" value="Chromosome"/>
</dbReference>
<accession>A0A1Y0I3N0</accession>
<sequence length="244" mass="27231">MNLLLIEKSQILPTDPTDSLLKAKIEGRQLQHLLTIHKAQQGDTLKVGLKNGQTGTGRIEHLNNAEAILTITLTDEPPDALPVKLIIGLPRPKMLKRIIQHASAMGVKEIHFINSFKVEKSFWSSPWLGTEKLEENLILGLEQAEDTRMPQIYLHKLFKPFVEDKLPEISANTQKWVAHPRVDSACPVATTQPTTLVIGPEGGFTEYEVGKFEEQGFSTFHMGSRILRVETAIPALLAKLFPFA</sequence>
<dbReference type="CDD" id="cd18084">
    <property type="entry name" value="RsmE-like"/>
    <property type="match status" value="1"/>
</dbReference>
<dbReference type="GO" id="GO:0005737">
    <property type="term" value="C:cytoplasm"/>
    <property type="evidence" value="ECO:0007669"/>
    <property type="project" value="UniProtKB-SubCell"/>
</dbReference>
<evidence type="ECO:0000256" key="6">
    <source>
        <dbReference type="ARBA" id="ARBA00022679"/>
    </source>
</evidence>
<dbReference type="PANTHER" id="PTHR30027">
    <property type="entry name" value="RIBOSOMAL RNA SMALL SUBUNIT METHYLTRANSFERASE E"/>
    <property type="match status" value="1"/>
</dbReference>
<evidence type="ECO:0000313" key="12">
    <source>
        <dbReference type="EMBL" id="ARU55082.1"/>
    </source>
</evidence>
<gene>
    <name evidence="12" type="ORF">OLMES_0996</name>
</gene>
<dbReference type="KEGG" id="ome:OLMES_0996"/>
<dbReference type="InterPro" id="IPR029026">
    <property type="entry name" value="tRNA_m1G_MTases_N"/>
</dbReference>
<proteinExistence type="inferred from homology"/>
<dbReference type="EMBL" id="CP021425">
    <property type="protein sequence ID" value="ARU55082.1"/>
    <property type="molecule type" value="Genomic_DNA"/>
</dbReference>
<dbReference type="PANTHER" id="PTHR30027:SF3">
    <property type="entry name" value="16S RRNA (URACIL(1498)-N(3))-METHYLTRANSFERASE"/>
    <property type="match status" value="1"/>
</dbReference>
<evidence type="ECO:0000256" key="10">
    <source>
        <dbReference type="PIRNR" id="PIRNR015601"/>
    </source>
</evidence>
<dbReference type="NCBIfam" id="TIGR00046">
    <property type="entry name" value="RsmE family RNA methyltransferase"/>
    <property type="match status" value="1"/>
</dbReference>
<dbReference type="Gene3D" id="3.40.1280.10">
    <property type="match status" value="1"/>
</dbReference>
<feature type="domain" description="Ribosomal RNA small subunit methyltransferase E methyltransferase" evidence="11">
    <location>
        <begin position="80"/>
        <end position="238"/>
    </location>
</feature>
<dbReference type="SUPFAM" id="SSF75217">
    <property type="entry name" value="alpha/beta knot"/>
    <property type="match status" value="1"/>
</dbReference>
<evidence type="ECO:0000256" key="5">
    <source>
        <dbReference type="ARBA" id="ARBA00022603"/>
    </source>
</evidence>
<evidence type="ECO:0000256" key="7">
    <source>
        <dbReference type="ARBA" id="ARBA00022691"/>
    </source>
</evidence>
<dbReference type="AlphaFoldDB" id="A0A1Y0I3N0"/>
<dbReference type="InterPro" id="IPR046886">
    <property type="entry name" value="RsmE_MTase_dom"/>
</dbReference>
<dbReference type="InterPro" id="IPR006700">
    <property type="entry name" value="RsmE"/>
</dbReference>
<keyword evidence="5 10" id="KW-0489">Methyltransferase</keyword>
<evidence type="ECO:0000259" key="11">
    <source>
        <dbReference type="Pfam" id="PF04452"/>
    </source>
</evidence>
<comment type="similarity">
    <text evidence="2 10">Belongs to the RNA methyltransferase RsmE family.</text>
</comment>
<keyword evidence="7 10" id="KW-0949">S-adenosyl-L-methionine</keyword>
<keyword evidence="3 10" id="KW-0963">Cytoplasm</keyword>
<dbReference type="EC" id="2.1.1.193" evidence="10"/>
<dbReference type="Pfam" id="PF04452">
    <property type="entry name" value="Methyltrans_RNA"/>
    <property type="match status" value="1"/>
</dbReference>
<dbReference type="GO" id="GO:0070042">
    <property type="term" value="F:rRNA (uridine-N3-)-methyltransferase activity"/>
    <property type="evidence" value="ECO:0007669"/>
    <property type="project" value="TreeGrafter"/>
</dbReference>
<dbReference type="GO" id="GO:0070475">
    <property type="term" value="P:rRNA base methylation"/>
    <property type="evidence" value="ECO:0007669"/>
    <property type="project" value="TreeGrafter"/>
</dbReference>
<evidence type="ECO:0000256" key="3">
    <source>
        <dbReference type="ARBA" id="ARBA00022490"/>
    </source>
</evidence>
<evidence type="ECO:0000256" key="1">
    <source>
        <dbReference type="ARBA" id="ARBA00004496"/>
    </source>
</evidence>
<keyword evidence="6 10" id="KW-0808">Transferase</keyword>
<dbReference type="OrthoDB" id="9815641at2"/>
<name>A0A1Y0I3N0_9GAMM</name>
<comment type="subcellular location">
    <subcellularLocation>
        <location evidence="1 10">Cytoplasm</location>
    </subcellularLocation>
</comment>
<evidence type="ECO:0000256" key="9">
    <source>
        <dbReference type="ARBA" id="ARBA00047944"/>
    </source>
</evidence>
<evidence type="ECO:0000256" key="8">
    <source>
        <dbReference type="ARBA" id="ARBA00025699"/>
    </source>
</evidence>
<dbReference type="NCBIfam" id="NF008700">
    <property type="entry name" value="PRK11713.5-4"/>
    <property type="match status" value="1"/>
</dbReference>
<dbReference type="InterPro" id="IPR029028">
    <property type="entry name" value="Alpha/beta_knot_MTases"/>
</dbReference>
<keyword evidence="13" id="KW-1185">Reference proteome</keyword>
<reference evidence="12 13" key="1">
    <citation type="submission" date="2017-05" db="EMBL/GenBank/DDBJ databases">
        <title>Genomic insights into alkan degradation activity of Oleiphilus messinensis.</title>
        <authorList>
            <person name="Kozyavkin S.A."/>
            <person name="Slesarev A.I."/>
            <person name="Golyshin P.N."/>
            <person name="Korzhenkov A."/>
            <person name="Golyshina O.N."/>
            <person name="Toshchakov S.V."/>
        </authorList>
    </citation>
    <scope>NUCLEOTIDE SEQUENCE [LARGE SCALE GENOMIC DNA]</scope>
    <source>
        <strain evidence="12 13">ME102</strain>
    </source>
</reference>
<evidence type="ECO:0000256" key="4">
    <source>
        <dbReference type="ARBA" id="ARBA00022552"/>
    </source>
</evidence>
<dbReference type="PIRSF" id="PIRSF015601">
    <property type="entry name" value="MTase_slr0722"/>
    <property type="match status" value="1"/>
</dbReference>